<feature type="transmembrane region" description="Helical" evidence="1">
    <location>
        <begin position="90"/>
        <end position="115"/>
    </location>
</feature>
<dbReference type="RefSeq" id="WP_353947913.1">
    <property type="nucleotide sequence ID" value="NZ_CP159510.1"/>
</dbReference>
<accession>A0AAU8IDF6</accession>
<name>A0AAU8IDF6_9BACL</name>
<gene>
    <name evidence="2" type="ORF">ABNN70_11930</name>
</gene>
<evidence type="ECO:0000313" key="2">
    <source>
        <dbReference type="EMBL" id="XCJ16374.1"/>
    </source>
</evidence>
<dbReference type="EMBL" id="CP159510">
    <property type="protein sequence ID" value="XCJ16374.1"/>
    <property type="molecule type" value="Genomic_DNA"/>
</dbReference>
<dbReference type="PANTHER" id="PTHR41309:SF2">
    <property type="entry name" value="MEMBRANE PROTEIN"/>
    <property type="match status" value="1"/>
</dbReference>
<keyword evidence="1" id="KW-0812">Transmembrane</keyword>
<evidence type="ECO:0000256" key="1">
    <source>
        <dbReference type="SAM" id="Phobius"/>
    </source>
</evidence>
<feature type="transmembrane region" description="Helical" evidence="1">
    <location>
        <begin position="127"/>
        <end position="146"/>
    </location>
</feature>
<keyword evidence="1" id="KW-0472">Membrane</keyword>
<feature type="transmembrane region" description="Helical" evidence="1">
    <location>
        <begin position="40"/>
        <end position="59"/>
    </location>
</feature>
<proteinExistence type="predicted"/>
<dbReference type="AlphaFoldDB" id="A0AAU8IDF6"/>
<organism evidence="2">
    <name type="scientific">Sporolactobacillus sp. Y61</name>
    <dbReference type="NCBI Taxonomy" id="3160863"/>
    <lineage>
        <taxon>Bacteria</taxon>
        <taxon>Bacillati</taxon>
        <taxon>Bacillota</taxon>
        <taxon>Bacilli</taxon>
        <taxon>Bacillales</taxon>
        <taxon>Sporolactobacillaceae</taxon>
        <taxon>Sporolactobacillus</taxon>
    </lineage>
</organism>
<feature type="transmembrane region" description="Helical" evidence="1">
    <location>
        <begin position="153"/>
        <end position="175"/>
    </location>
</feature>
<dbReference type="InterPro" id="IPR025699">
    <property type="entry name" value="ABC2_memb-like"/>
</dbReference>
<sequence length="223" mass="25507">MFHLMVKDIYTQRVSAYLAPLLLLLYFITAGNDVTGSEFMGIVLCGTGIGFIAYYMIIASNFNTNEGDKWNNRLLISLPVTRRSMILSKYLMILIWWVFAYISSTVLILLLNSILNFHLLNPLSIETGIMSLCLSIFLSSIFYPIFFRFGYRVASMVGIGLFFAIMIATGTFISWQKMNLQKSVPEVIRFSFDHPVIPLIILTLLVSLISYFLSTHIFEKKEF</sequence>
<dbReference type="Pfam" id="PF13346">
    <property type="entry name" value="ABC2_membrane_5"/>
    <property type="match status" value="1"/>
</dbReference>
<keyword evidence="1" id="KW-1133">Transmembrane helix</keyword>
<dbReference type="PANTHER" id="PTHR41309">
    <property type="entry name" value="MEMBRANE PROTEIN-RELATED"/>
    <property type="match status" value="1"/>
</dbReference>
<protein>
    <submittedName>
        <fullName evidence="2">ABC-2 transporter permease</fullName>
    </submittedName>
</protein>
<reference evidence="2" key="1">
    <citation type="submission" date="2024-06" db="EMBL/GenBank/DDBJ databases">
        <authorList>
            <person name="Fan A."/>
            <person name="Zhang F.Y."/>
            <person name="Zhang L."/>
        </authorList>
    </citation>
    <scope>NUCLEOTIDE SEQUENCE</scope>
    <source>
        <strain evidence="2">Y61</strain>
    </source>
</reference>
<feature type="transmembrane region" description="Helical" evidence="1">
    <location>
        <begin position="195"/>
        <end position="213"/>
    </location>
</feature>